<dbReference type="PANTHER" id="PTHR46298:SF1">
    <property type="entry name" value="ANDROGLOBIN"/>
    <property type="match status" value="1"/>
</dbReference>
<protein>
    <submittedName>
        <fullName evidence="2">FAD_binding_7 domain-containing protein</fullName>
    </submittedName>
</protein>
<evidence type="ECO:0000313" key="1">
    <source>
        <dbReference type="Proteomes" id="UP000095280"/>
    </source>
</evidence>
<accession>A0A1I8FJG9</accession>
<dbReference type="SUPFAM" id="SSF54001">
    <property type="entry name" value="Cysteine proteinases"/>
    <property type="match status" value="1"/>
</dbReference>
<dbReference type="InterPro" id="IPR038765">
    <property type="entry name" value="Papain-like_cys_pep_sf"/>
</dbReference>
<organism evidence="1 2">
    <name type="scientific">Macrostomum lignano</name>
    <dbReference type="NCBI Taxonomy" id="282301"/>
    <lineage>
        <taxon>Eukaryota</taxon>
        <taxon>Metazoa</taxon>
        <taxon>Spiralia</taxon>
        <taxon>Lophotrochozoa</taxon>
        <taxon>Platyhelminthes</taxon>
        <taxon>Rhabditophora</taxon>
        <taxon>Macrostomorpha</taxon>
        <taxon>Macrostomida</taxon>
        <taxon>Macrostomidae</taxon>
        <taxon>Macrostomum</taxon>
    </lineage>
</organism>
<proteinExistence type="predicted"/>
<evidence type="ECO:0000313" key="2">
    <source>
        <dbReference type="WBParaSite" id="maker-unitig_37418-snap-gene-0.2-mRNA-1"/>
    </source>
</evidence>
<dbReference type="WBParaSite" id="maker-unitig_37418-snap-gene-0.2-mRNA-1">
    <property type="protein sequence ID" value="maker-unitig_37418-snap-gene-0.2-mRNA-1"/>
    <property type="gene ID" value="maker-unitig_37418-snap-gene-0.2"/>
</dbReference>
<dbReference type="InterPro" id="IPR053033">
    <property type="entry name" value="Androglobin-like"/>
</dbReference>
<reference evidence="2" key="1">
    <citation type="submission" date="2016-11" db="UniProtKB">
        <authorList>
            <consortium name="WormBaseParasite"/>
        </authorList>
    </citation>
    <scope>IDENTIFICATION</scope>
</reference>
<dbReference type="AlphaFoldDB" id="A0A1I8FJG9"/>
<dbReference type="PANTHER" id="PTHR46298">
    <property type="entry name" value="ANDROGLOBIN"/>
    <property type="match status" value="1"/>
</dbReference>
<sequence>SPVLLKIATRLPQLIRWIITQVDSLSTCTPPRLRERSQQRCWSHLTADLRLPALEHIYSIGKLGKSPNIPVYNPYGKYVVRLFWLGQWRKIRRRQLASGRVRPVPPAMTARFLELWPALLTKALIKVAALEKTVKLLQKLLPEWKPPDEAFVETEDAAAKDFGL</sequence>
<dbReference type="Proteomes" id="UP000095280">
    <property type="component" value="Unplaced"/>
</dbReference>
<name>A0A1I8FJG9_9PLAT</name>
<keyword evidence="1" id="KW-1185">Reference proteome</keyword>